<dbReference type="SUPFAM" id="SSF53639">
    <property type="entry name" value="AraD/HMP-PK domain-like"/>
    <property type="match status" value="1"/>
</dbReference>
<dbReference type="GO" id="GO:0051015">
    <property type="term" value="F:actin filament binding"/>
    <property type="evidence" value="ECO:0007669"/>
    <property type="project" value="TreeGrafter"/>
</dbReference>
<sequence length="308" mass="32424">MYSKIFLTGAVLAGLAAADTAVTDSSVSAAIPASVTAAGIDLLDASHILHFLDVVDAYGHVSVRNPANSSQFLMTYAVAPAQATSQSIVTYAIQNATVLNLTFNPSVKGTAVPTSFAERFIHSEIYKKFPDVNAVIHSHTQEVLPFANQASVPFVAQMHTSPSVGSTGAPVFDIRTVATSLLPDSALHDLLVRTAGLGDALAAKFVTGSQVVLMRGHGMAIRADSIRDAVFNAYYTKQDATVQLQSFILGGGKTLPIALNAREITDATTTCKSLVARAWPMWAQQVDIASGLYNNDLRKGAVPAATGY</sequence>
<gene>
    <name evidence="3" type="ORF">DFH08DRAFT_793415</name>
</gene>
<dbReference type="EMBL" id="JARIHO010000095">
    <property type="protein sequence ID" value="KAJ7305645.1"/>
    <property type="molecule type" value="Genomic_DNA"/>
</dbReference>
<dbReference type="PANTHER" id="PTHR10672">
    <property type="entry name" value="ADDUCIN"/>
    <property type="match status" value="1"/>
</dbReference>
<evidence type="ECO:0000313" key="4">
    <source>
        <dbReference type="Proteomes" id="UP001218218"/>
    </source>
</evidence>
<feature type="domain" description="Class II aldolase/adducin N-terminal" evidence="2">
    <location>
        <begin position="40"/>
        <end position="244"/>
    </location>
</feature>
<reference evidence="3" key="1">
    <citation type="submission" date="2023-03" db="EMBL/GenBank/DDBJ databases">
        <title>Massive genome expansion in bonnet fungi (Mycena s.s.) driven by repeated elements and novel gene families across ecological guilds.</title>
        <authorList>
            <consortium name="Lawrence Berkeley National Laboratory"/>
            <person name="Harder C.B."/>
            <person name="Miyauchi S."/>
            <person name="Viragh M."/>
            <person name="Kuo A."/>
            <person name="Thoen E."/>
            <person name="Andreopoulos B."/>
            <person name="Lu D."/>
            <person name="Skrede I."/>
            <person name="Drula E."/>
            <person name="Henrissat B."/>
            <person name="Morin E."/>
            <person name="Kohler A."/>
            <person name="Barry K."/>
            <person name="LaButti K."/>
            <person name="Morin E."/>
            <person name="Salamov A."/>
            <person name="Lipzen A."/>
            <person name="Mereny Z."/>
            <person name="Hegedus B."/>
            <person name="Baldrian P."/>
            <person name="Stursova M."/>
            <person name="Weitz H."/>
            <person name="Taylor A."/>
            <person name="Grigoriev I.V."/>
            <person name="Nagy L.G."/>
            <person name="Martin F."/>
            <person name="Kauserud H."/>
        </authorList>
    </citation>
    <scope>NUCLEOTIDE SEQUENCE</scope>
    <source>
        <strain evidence="3">CBHHK002</strain>
    </source>
</reference>
<name>A0AAD7EAG6_9AGAR</name>
<dbReference type="InterPro" id="IPR051017">
    <property type="entry name" value="Aldolase-II_Adducin_sf"/>
</dbReference>
<dbReference type="Pfam" id="PF00596">
    <property type="entry name" value="Aldolase_II"/>
    <property type="match status" value="1"/>
</dbReference>
<feature type="signal peptide" evidence="1">
    <location>
        <begin position="1"/>
        <end position="18"/>
    </location>
</feature>
<accession>A0AAD7EAG6</accession>
<dbReference type="Proteomes" id="UP001218218">
    <property type="component" value="Unassembled WGS sequence"/>
</dbReference>
<evidence type="ECO:0000256" key="1">
    <source>
        <dbReference type="SAM" id="SignalP"/>
    </source>
</evidence>
<evidence type="ECO:0000313" key="3">
    <source>
        <dbReference type="EMBL" id="KAJ7305645.1"/>
    </source>
</evidence>
<dbReference type="GO" id="GO:0005856">
    <property type="term" value="C:cytoskeleton"/>
    <property type="evidence" value="ECO:0007669"/>
    <property type="project" value="TreeGrafter"/>
</dbReference>
<keyword evidence="1" id="KW-0732">Signal</keyword>
<dbReference type="AlphaFoldDB" id="A0AAD7EAG6"/>
<dbReference type="InterPro" id="IPR036409">
    <property type="entry name" value="Aldolase_II/adducin_N_sf"/>
</dbReference>
<organism evidence="3 4">
    <name type="scientific">Mycena albidolilacea</name>
    <dbReference type="NCBI Taxonomy" id="1033008"/>
    <lineage>
        <taxon>Eukaryota</taxon>
        <taxon>Fungi</taxon>
        <taxon>Dikarya</taxon>
        <taxon>Basidiomycota</taxon>
        <taxon>Agaricomycotina</taxon>
        <taxon>Agaricomycetes</taxon>
        <taxon>Agaricomycetidae</taxon>
        <taxon>Agaricales</taxon>
        <taxon>Marasmiineae</taxon>
        <taxon>Mycenaceae</taxon>
        <taxon>Mycena</taxon>
    </lineage>
</organism>
<dbReference type="PANTHER" id="PTHR10672:SF41">
    <property type="entry name" value="CLASS II ALDOLASE_ADDUCIN DOMAIN PROTEIN (AFU_ORTHOLOGUE AFUA_3G01330)"/>
    <property type="match status" value="1"/>
</dbReference>
<keyword evidence="4" id="KW-1185">Reference proteome</keyword>
<dbReference type="Gene3D" id="3.40.225.10">
    <property type="entry name" value="Class II aldolase/adducin N-terminal domain"/>
    <property type="match status" value="1"/>
</dbReference>
<protein>
    <submittedName>
        <fullName evidence="3">Arad-like aldolase/epimerase</fullName>
    </submittedName>
</protein>
<dbReference type="SMART" id="SM01007">
    <property type="entry name" value="Aldolase_II"/>
    <property type="match status" value="1"/>
</dbReference>
<proteinExistence type="predicted"/>
<feature type="chain" id="PRO_5042082051" evidence="1">
    <location>
        <begin position="19"/>
        <end position="308"/>
    </location>
</feature>
<dbReference type="InterPro" id="IPR001303">
    <property type="entry name" value="Aldolase_II/adducin_N"/>
</dbReference>
<comment type="caution">
    <text evidence="3">The sequence shown here is derived from an EMBL/GenBank/DDBJ whole genome shotgun (WGS) entry which is preliminary data.</text>
</comment>
<evidence type="ECO:0000259" key="2">
    <source>
        <dbReference type="SMART" id="SM01007"/>
    </source>
</evidence>